<dbReference type="InterPro" id="IPR013520">
    <property type="entry name" value="Ribonucl_H"/>
</dbReference>
<proteinExistence type="predicted"/>
<gene>
    <name evidence="2" type="ORF">HANVADRAFT_18263</name>
</gene>
<dbReference type="InterPro" id="IPR012337">
    <property type="entry name" value="RNaseH-like_sf"/>
</dbReference>
<dbReference type="SMART" id="SM00479">
    <property type="entry name" value="EXOIII"/>
    <property type="match status" value="1"/>
</dbReference>
<protein>
    <submittedName>
        <fullName evidence="2">Ribonuclease H-like protein</fullName>
    </submittedName>
</protein>
<dbReference type="OrthoDB" id="270189at2759"/>
<dbReference type="SUPFAM" id="SSF53098">
    <property type="entry name" value="Ribonuclease H-like"/>
    <property type="match status" value="1"/>
</dbReference>
<sequence length="180" mass="20705">GKYYKPCICFDLETTGLDFKKDKILEVSLLMTDRNLDVIPHGSYDANIAIVPNDLFLMDEWVEKTHTDSGLLHECLSIRAKTLEEVDEELYNHTKQYLSDKEKGVLLGNSVSFDRSFVNEYLPKFSSLLSHKVIDVTGLLELKARTKPEMHIIYKKSAHRAKSDVSDSLRVARNFKYNVF</sequence>
<dbReference type="GO" id="GO:0003676">
    <property type="term" value="F:nucleic acid binding"/>
    <property type="evidence" value="ECO:0007669"/>
    <property type="project" value="InterPro"/>
</dbReference>
<feature type="domain" description="Exonuclease" evidence="1">
    <location>
        <begin position="6"/>
        <end position="177"/>
    </location>
</feature>
<feature type="non-terminal residue" evidence="2">
    <location>
        <position position="180"/>
    </location>
</feature>
<evidence type="ECO:0000313" key="2">
    <source>
        <dbReference type="EMBL" id="OBA25603.1"/>
    </source>
</evidence>
<dbReference type="AlphaFoldDB" id="A0A1B7TA67"/>
<name>A0A1B7TA67_9ASCO</name>
<accession>A0A1B7TA67</accession>
<dbReference type="Gene3D" id="3.30.420.10">
    <property type="entry name" value="Ribonuclease H-like superfamily/Ribonuclease H"/>
    <property type="match status" value="1"/>
</dbReference>
<dbReference type="InterPro" id="IPR036397">
    <property type="entry name" value="RNaseH_sf"/>
</dbReference>
<keyword evidence="3" id="KW-1185">Reference proteome</keyword>
<feature type="non-terminal residue" evidence="2">
    <location>
        <position position="1"/>
    </location>
</feature>
<dbReference type="Pfam" id="PF00929">
    <property type="entry name" value="RNase_T"/>
    <property type="match status" value="1"/>
</dbReference>
<dbReference type="NCBIfam" id="NF003765">
    <property type="entry name" value="PRK05359.1"/>
    <property type="match status" value="1"/>
</dbReference>
<comment type="caution">
    <text evidence="2">The sequence shown here is derived from an EMBL/GenBank/DDBJ whole genome shotgun (WGS) entry which is preliminary data.</text>
</comment>
<evidence type="ECO:0000313" key="3">
    <source>
        <dbReference type="Proteomes" id="UP000092321"/>
    </source>
</evidence>
<dbReference type="Proteomes" id="UP000092321">
    <property type="component" value="Unassembled WGS sequence"/>
</dbReference>
<reference evidence="3" key="1">
    <citation type="journal article" date="2016" name="Proc. Natl. Acad. Sci. U.S.A.">
        <title>Comparative genomics of biotechnologically important yeasts.</title>
        <authorList>
            <person name="Riley R."/>
            <person name="Haridas S."/>
            <person name="Wolfe K.H."/>
            <person name="Lopes M.R."/>
            <person name="Hittinger C.T."/>
            <person name="Goeker M."/>
            <person name="Salamov A.A."/>
            <person name="Wisecaver J.H."/>
            <person name="Long T.M."/>
            <person name="Calvey C.H."/>
            <person name="Aerts A.L."/>
            <person name="Barry K.W."/>
            <person name="Choi C."/>
            <person name="Clum A."/>
            <person name="Coughlan A.Y."/>
            <person name="Deshpande S."/>
            <person name="Douglass A.P."/>
            <person name="Hanson S.J."/>
            <person name="Klenk H.-P."/>
            <person name="LaButti K.M."/>
            <person name="Lapidus A."/>
            <person name="Lindquist E.A."/>
            <person name="Lipzen A.M."/>
            <person name="Meier-Kolthoff J.P."/>
            <person name="Ohm R.A."/>
            <person name="Otillar R.P."/>
            <person name="Pangilinan J.L."/>
            <person name="Peng Y."/>
            <person name="Rokas A."/>
            <person name="Rosa C.A."/>
            <person name="Scheuner C."/>
            <person name="Sibirny A.A."/>
            <person name="Slot J.C."/>
            <person name="Stielow J.B."/>
            <person name="Sun H."/>
            <person name="Kurtzman C.P."/>
            <person name="Blackwell M."/>
            <person name="Grigoriev I.V."/>
            <person name="Jeffries T.W."/>
        </authorList>
    </citation>
    <scope>NUCLEOTIDE SEQUENCE [LARGE SCALE GENOMIC DNA]</scope>
    <source>
        <strain evidence="3">NRRL Y-1626</strain>
    </source>
</reference>
<organism evidence="2 3">
    <name type="scientific">Hanseniaspora valbyensis NRRL Y-1626</name>
    <dbReference type="NCBI Taxonomy" id="766949"/>
    <lineage>
        <taxon>Eukaryota</taxon>
        <taxon>Fungi</taxon>
        <taxon>Dikarya</taxon>
        <taxon>Ascomycota</taxon>
        <taxon>Saccharomycotina</taxon>
        <taxon>Saccharomycetes</taxon>
        <taxon>Saccharomycodales</taxon>
        <taxon>Saccharomycodaceae</taxon>
        <taxon>Hanseniaspora</taxon>
    </lineage>
</organism>
<dbReference type="EMBL" id="LXPE01000065">
    <property type="protein sequence ID" value="OBA25603.1"/>
    <property type="molecule type" value="Genomic_DNA"/>
</dbReference>
<evidence type="ECO:0000259" key="1">
    <source>
        <dbReference type="SMART" id="SM00479"/>
    </source>
</evidence>